<dbReference type="GO" id="GO:0016846">
    <property type="term" value="F:carbon-sulfur lyase activity"/>
    <property type="evidence" value="ECO:0007669"/>
    <property type="project" value="InterPro"/>
</dbReference>
<reference evidence="5" key="1">
    <citation type="submission" date="2024-06" db="EMBL/GenBank/DDBJ databases">
        <title>Mesorhizobium karijinii sp. nov., a symbiont of the iconic Swainsona formosa from arid Australia.</title>
        <authorList>
            <person name="Hill Y.J."/>
            <person name="Watkin E.L.J."/>
            <person name="O'Hara G.W."/>
            <person name="Terpolilli J."/>
            <person name="Tye M.L."/>
            <person name="Kohlmeier M.G."/>
        </authorList>
    </citation>
    <scope>NUCLEOTIDE SEQUENCE</scope>
    <source>
        <strain evidence="5">WSM2239</strain>
    </source>
</reference>
<keyword evidence="2" id="KW-0479">Metal-binding</keyword>
<gene>
    <name evidence="5" type="ORF">ABVK49_17385</name>
</gene>
<comment type="similarity">
    <text evidence="1">Belongs to the Gfa family.</text>
</comment>
<protein>
    <submittedName>
        <fullName evidence="5">GFA family protein</fullName>
    </submittedName>
</protein>
<evidence type="ECO:0000256" key="1">
    <source>
        <dbReference type="ARBA" id="ARBA00005495"/>
    </source>
</evidence>
<evidence type="ECO:0000256" key="2">
    <source>
        <dbReference type="ARBA" id="ARBA00022723"/>
    </source>
</evidence>
<dbReference type="GO" id="GO:0046872">
    <property type="term" value="F:metal ion binding"/>
    <property type="evidence" value="ECO:0007669"/>
    <property type="project" value="UniProtKB-KW"/>
</dbReference>
<evidence type="ECO:0000259" key="4">
    <source>
        <dbReference type="Pfam" id="PF04828"/>
    </source>
</evidence>
<evidence type="ECO:0000256" key="3">
    <source>
        <dbReference type="ARBA" id="ARBA00022833"/>
    </source>
</evidence>
<keyword evidence="3" id="KW-0862">Zinc</keyword>
<organism evidence="5">
    <name type="scientific">Mesorhizobium sp. WSM2239</name>
    <dbReference type="NCBI Taxonomy" id="3228852"/>
    <lineage>
        <taxon>Bacteria</taxon>
        <taxon>Pseudomonadati</taxon>
        <taxon>Pseudomonadota</taxon>
        <taxon>Alphaproteobacteria</taxon>
        <taxon>Hyphomicrobiales</taxon>
        <taxon>Phyllobacteriaceae</taxon>
        <taxon>Mesorhizobium</taxon>
    </lineage>
</organism>
<dbReference type="EMBL" id="CP159249">
    <property type="protein sequence ID" value="XCG53260.1"/>
    <property type="molecule type" value="Genomic_DNA"/>
</dbReference>
<dbReference type="InterPro" id="IPR006913">
    <property type="entry name" value="CENP-V/GFA"/>
</dbReference>
<feature type="domain" description="CENP-V/GFA" evidence="4">
    <location>
        <begin position="4"/>
        <end position="71"/>
    </location>
</feature>
<dbReference type="AlphaFoldDB" id="A0AAU8D2A4"/>
<name>A0AAU8D2A4_9HYPH</name>
<dbReference type="InterPro" id="IPR011057">
    <property type="entry name" value="Mss4-like_sf"/>
</dbReference>
<accession>A0AAU8D2A4</accession>
<dbReference type="Pfam" id="PF04828">
    <property type="entry name" value="GFA"/>
    <property type="match status" value="1"/>
</dbReference>
<dbReference type="Gene3D" id="3.90.1590.10">
    <property type="entry name" value="glutathione-dependent formaldehyde- activating enzyme (gfa)"/>
    <property type="match status" value="1"/>
</dbReference>
<proteinExistence type="inferred from homology"/>
<sequence length="94" mass="10490">MTWVCFPRESFSFTNEQPAVRRTSAEVHRAHCPDCGAQIYMDYQDSSTIDVSIGTLDAADAIQALDNIWVSARLPLLKGFDSDLPQHDGFSPRT</sequence>
<dbReference type="SUPFAM" id="SSF51316">
    <property type="entry name" value="Mss4-like"/>
    <property type="match status" value="1"/>
</dbReference>
<evidence type="ECO:0000313" key="5">
    <source>
        <dbReference type="EMBL" id="XCG53260.1"/>
    </source>
</evidence>
<dbReference type="RefSeq" id="WP_353641295.1">
    <property type="nucleotide sequence ID" value="NZ_CP159249.1"/>
</dbReference>